<evidence type="ECO:0000313" key="6">
    <source>
        <dbReference type="Proteomes" id="UP000645966"/>
    </source>
</evidence>
<dbReference type="RefSeq" id="WP_198737424.1">
    <property type="nucleotide sequence ID" value="NZ_JAEIOS010000009.1"/>
</dbReference>
<protein>
    <submittedName>
        <fullName evidence="5">Zf-HC2 domain-containing protein</fullName>
    </submittedName>
</protein>
<evidence type="ECO:0000259" key="4">
    <source>
        <dbReference type="Pfam" id="PF13490"/>
    </source>
</evidence>
<keyword evidence="6" id="KW-1185">Reference proteome</keyword>
<evidence type="ECO:0000256" key="2">
    <source>
        <dbReference type="ARBA" id="ARBA00023163"/>
    </source>
</evidence>
<dbReference type="Proteomes" id="UP000645966">
    <property type="component" value="Unassembled WGS sequence"/>
</dbReference>
<dbReference type="AlphaFoldDB" id="A0A934HXH8"/>
<dbReference type="InterPro" id="IPR027383">
    <property type="entry name" value="Znf_put"/>
</dbReference>
<feature type="region of interest" description="Disordered" evidence="3">
    <location>
        <begin position="1"/>
        <end position="20"/>
    </location>
</feature>
<keyword evidence="1" id="KW-0805">Transcription regulation</keyword>
<evidence type="ECO:0000256" key="1">
    <source>
        <dbReference type="ARBA" id="ARBA00023015"/>
    </source>
</evidence>
<evidence type="ECO:0000313" key="5">
    <source>
        <dbReference type="EMBL" id="MBI8988377.1"/>
    </source>
</evidence>
<proteinExistence type="predicted"/>
<sequence length="137" mass="15270">MTEQQPDDGRTPCADAPRRARKHREFASVEHLSPEAVAAFVDGELTAGAAHRARVHMVHCVECRDEVDHQRRAAERLRTCSENDDIRVPSSLMERLTSIAQSCPAGPGIEDTVCSPPETLLDKVDILYRAVRRSRGR</sequence>
<organism evidence="5 6">
    <name type="scientific">Corynebacterium meridianum</name>
    <dbReference type="NCBI Taxonomy" id="2765363"/>
    <lineage>
        <taxon>Bacteria</taxon>
        <taxon>Bacillati</taxon>
        <taxon>Actinomycetota</taxon>
        <taxon>Actinomycetes</taxon>
        <taxon>Mycobacteriales</taxon>
        <taxon>Corynebacteriaceae</taxon>
        <taxon>Corynebacterium</taxon>
    </lineage>
</organism>
<comment type="caution">
    <text evidence="5">The sequence shown here is derived from an EMBL/GenBank/DDBJ whole genome shotgun (WGS) entry which is preliminary data.</text>
</comment>
<dbReference type="Pfam" id="PF13490">
    <property type="entry name" value="zf-HC2"/>
    <property type="match status" value="1"/>
</dbReference>
<evidence type="ECO:0000256" key="3">
    <source>
        <dbReference type="SAM" id="MobiDB-lite"/>
    </source>
</evidence>
<reference evidence="5" key="1">
    <citation type="submission" date="2020-12" db="EMBL/GenBank/DDBJ databases">
        <title>Genome public.</title>
        <authorList>
            <person name="Sun Q."/>
        </authorList>
    </citation>
    <scope>NUCLEOTIDE SEQUENCE</scope>
    <source>
        <strain evidence="5">CCM 8863</strain>
    </source>
</reference>
<name>A0A934HXH8_9CORY</name>
<feature type="domain" description="Putative zinc-finger" evidence="4">
    <location>
        <begin position="35"/>
        <end position="64"/>
    </location>
</feature>
<dbReference type="InterPro" id="IPR041916">
    <property type="entry name" value="Anti_sigma_zinc_sf"/>
</dbReference>
<dbReference type="EMBL" id="JAEIOS010000009">
    <property type="protein sequence ID" value="MBI8988377.1"/>
    <property type="molecule type" value="Genomic_DNA"/>
</dbReference>
<accession>A0A934HXH8</accession>
<dbReference type="Gene3D" id="1.10.10.1320">
    <property type="entry name" value="Anti-sigma factor, zinc-finger domain"/>
    <property type="match status" value="1"/>
</dbReference>
<keyword evidence="2" id="KW-0804">Transcription</keyword>
<gene>
    <name evidence="5" type="ORF">JDV75_01165</name>
</gene>